<accession>A0AAU6VXV3</accession>
<proteinExistence type="predicted"/>
<dbReference type="Gene3D" id="3.30.40.220">
    <property type="match status" value="1"/>
</dbReference>
<evidence type="ECO:0000313" key="1">
    <source>
        <dbReference type="EMBL" id="XAI69396.1"/>
    </source>
</evidence>
<name>A0AAU6VXV3_9VIRU</name>
<dbReference type="EMBL" id="PP179310">
    <property type="protein sequence ID" value="XAI69396.1"/>
    <property type="molecule type" value="Genomic_DNA"/>
</dbReference>
<organism evidence="1">
    <name type="scientific">Pseudomonas phage Pyxpy01</name>
    <dbReference type="NCBI Taxonomy" id="3138546"/>
    <lineage>
        <taxon>Viruses</taxon>
    </lineage>
</organism>
<gene>
    <name evidence="1" type="ORF">Pyxpy01_00098</name>
</gene>
<sequence length="131" mass="14531">MAVKRPFNMTENEFDLYAAKHLVWKAENAKKRGIEFSLSHTSMKNLLGAQRCFYTGIPLTKSTGKEDELKLSDFTIDRIDGSKGYVKGNVVACCHAANKMKNQFESLGVVGLKAGRAIFDKALKRIEGASK</sequence>
<reference evidence="1" key="1">
    <citation type="journal article" date="2024" name="J. Gen. Virol.">
        <title>Novel phages of Pseudomonas syringae unveil numerous potential auxiliary metabolic genes.</title>
        <authorList>
            <person name="Feltin C."/>
            <person name="Garneau J.R."/>
            <person name="Morris C.E."/>
            <person name="Berard A."/>
            <person name="Torres-Barcelo C."/>
        </authorList>
    </citation>
    <scope>NUCLEOTIDE SEQUENCE</scope>
</reference>
<protein>
    <submittedName>
        <fullName evidence="1">Anti-sigma factor</fullName>
    </submittedName>
</protein>